<keyword evidence="2" id="KW-1185">Reference proteome</keyword>
<proteinExistence type="predicted"/>
<evidence type="ECO:0000313" key="2">
    <source>
        <dbReference type="Proteomes" id="UP000024635"/>
    </source>
</evidence>
<organism evidence="1 2">
    <name type="scientific">Ancylostoma ceylanicum</name>
    <dbReference type="NCBI Taxonomy" id="53326"/>
    <lineage>
        <taxon>Eukaryota</taxon>
        <taxon>Metazoa</taxon>
        <taxon>Ecdysozoa</taxon>
        <taxon>Nematoda</taxon>
        <taxon>Chromadorea</taxon>
        <taxon>Rhabditida</taxon>
        <taxon>Rhabditina</taxon>
        <taxon>Rhabditomorpha</taxon>
        <taxon>Strongyloidea</taxon>
        <taxon>Ancylostomatidae</taxon>
        <taxon>Ancylostomatinae</taxon>
        <taxon>Ancylostoma</taxon>
    </lineage>
</organism>
<protein>
    <submittedName>
        <fullName evidence="1">Uncharacterized protein</fullName>
    </submittedName>
</protein>
<comment type="caution">
    <text evidence="1">The sequence shown here is derived from an EMBL/GenBank/DDBJ whole genome shotgun (WGS) entry which is preliminary data.</text>
</comment>
<reference evidence="2" key="1">
    <citation type="journal article" date="2015" name="Nat. Genet.">
        <title>The genome and transcriptome of the zoonotic hookworm Ancylostoma ceylanicum identify infection-specific gene families.</title>
        <authorList>
            <person name="Schwarz E.M."/>
            <person name="Hu Y."/>
            <person name="Antoshechkin I."/>
            <person name="Miller M.M."/>
            <person name="Sternberg P.W."/>
            <person name="Aroian R.V."/>
        </authorList>
    </citation>
    <scope>NUCLEOTIDE SEQUENCE</scope>
    <source>
        <strain evidence="2">HY135</strain>
    </source>
</reference>
<evidence type="ECO:0000313" key="1">
    <source>
        <dbReference type="EMBL" id="EYC17322.1"/>
    </source>
</evidence>
<sequence>MLLLSLNTQSNFQIRSTISNVKAHFEVQLDISALRNSSVHVPRGSRLNRSKPVLQEILCSPRRVISSSPKIVSTNI</sequence>
<name>A0A016UR57_9BILA</name>
<dbReference type="Proteomes" id="UP000024635">
    <property type="component" value="Unassembled WGS sequence"/>
</dbReference>
<dbReference type="AlphaFoldDB" id="A0A016UR57"/>
<accession>A0A016UR57</accession>
<dbReference type="EMBL" id="JARK01001367">
    <property type="protein sequence ID" value="EYC17322.1"/>
    <property type="molecule type" value="Genomic_DNA"/>
</dbReference>
<gene>
    <name evidence="1" type="primary">Acey_s0031.g2400</name>
    <name evidence="1" type="ORF">Y032_0031g2400</name>
</gene>